<comment type="caution">
    <text evidence="1">The sequence shown here is derived from an EMBL/GenBank/DDBJ whole genome shotgun (WGS) entry which is preliminary data.</text>
</comment>
<dbReference type="EMBL" id="BPLR01002808">
    <property type="protein sequence ID" value="GIX77983.1"/>
    <property type="molecule type" value="Genomic_DNA"/>
</dbReference>
<reference evidence="1 2" key="1">
    <citation type="submission" date="2021-06" db="EMBL/GenBank/DDBJ databases">
        <title>Caerostris extrusa draft genome.</title>
        <authorList>
            <person name="Kono N."/>
            <person name="Arakawa K."/>
        </authorList>
    </citation>
    <scope>NUCLEOTIDE SEQUENCE [LARGE SCALE GENOMIC DNA]</scope>
</reference>
<name>A0AAV4N034_CAEEX</name>
<organism evidence="1 2">
    <name type="scientific">Caerostris extrusa</name>
    <name type="common">Bark spider</name>
    <name type="synonym">Caerostris bankana</name>
    <dbReference type="NCBI Taxonomy" id="172846"/>
    <lineage>
        <taxon>Eukaryota</taxon>
        <taxon>Metazoa</taxon>
        <taxon>Ecdysozoa</taxon>
        <taxon>Arthropoda</taxon>
        <taxon>Chelicerata</taxon>
        <taxon>Arachnida</taxon>
        <taxon>Araneae</taxon>
        <taxon>Araneomorphae</taxon>
        <taxon>Entelegynae</taxon>
        <taxon>Araneoidea</taxon>
        <taxon>Araneidae</taxon>
        <taxon>Caerostris</taxon>
    </lineage>
</organism>
<protein>
    <submittedName>
        <fullName evidence="1">Uncharacterized protein</fullName>
    </submittedName>
</protein>
<dbReference type="AlphaFoldDB" id="A0AAV4N034"/>
<sequence length="100" mass="11571">MEKTKLFLTSYQGTSREIRALSKTHPEAILPQLDRLNARQIHTKVGICINLSITHALRVGLNFKLWKFLWGRLNIYFPQLSSNLPQILEIGRPRCWGIAE</sequence>
<gene>
    <name evidence="1" type="ORF">CEXT_134041</name>
</gene>
<proteinExistence type="predicted"/>
<keyword evidence="2" id="KW-1185">Reference proteome</keyword>
<evidence type="ECO:0000313" key="1">
    <source>
        <dbReference type="EMBL" id="GIX77983.1"/>
    </source>
</evidence>
<dbReference type="Proteomes" id="UP001054945">
    <property type="component" value="Unassembled WGS sequence"/>
</dbReference>
<accession>A0AAV4N034</accession>
<evidence type="ECO:0000313" key="2">
    <source>
        <dbReference type="Proteomes" id="UP001054945"/>
    </source>
</evidence>